<name>A0A6G8PTZ6_9ACTN</name>
<reference evidence="2 3" key="1">
    <citation type="submission" date="2019-10" db="EMBL/GenBank/DDBJ databases">
        <title>Rubrobacter sp nov SCSIO 52915 isolated from a deep-sea sediment in the South China Sea.</title>
        <authorList>
            <person name="Chen R.W."/>
        </authorList>
    </citation>
    <scope>NUCLEOTIDE SEQUENCE [LARGE SCALE GENOMIC DNA]</scope>
    <source>
        <strain evidence="2 3">SCSIO 52915</strain>
    </source>
</reference>
<feature type="transmembrane region" description="Helical" evidence="1">
    <location>
        <begin position="12"/>
        <end position="31"/>
    </location>
</feature>
<proteinExistence type="predicted"/>
<feature type="transmembrane region" description="Helical" evidence="1">
    <location>
        <begin position="102"/>
        <end position="120"/>
    </location>
</feature>
<protein>
    <submittedName>
        <fullName evidence="2">Uncharacterized protein</fullName>
    </submittedName>
</protein>
<keyword evidence="1" id="KW-0472">Membrane</keyword>
<evidence type="ECO:0000313" key="3">
    <source>
        <dbReference type="Proteomes" id="UP000502706"/>
    </source>
</evidence>
<dbReference type="Proteomes" id="UP000502706">
    <property type="component" value="Chromosome"/>
</dbReference>
<accession>A0A6G8PTZ6</accession>
<keyword evidence="3" id="KW-1185">Reference proteome</keyword>
<keyword evidence="1" id="KW-1133">Transmembrane helix</keyword>
<dbReference type="KEGG" id="rmar:GBA65_05045"/>
<organism evidence="2 3">
    <name type="scientific">Rubrobacter marinus</name>
    <dbReference type="NCBI Taxonomy" id="2653852"/>
    <lineage>
        <taxon>Bacteria</taxon>
        <taxon>Bacillati</taxon>
        <taxon>Actinomycetota</taxon>
        <taxon>Rubrobacteria</taxon>
        <taxon>Rubrobacterales</taxon>
        <taxon>Rubrobacteraceae</taxon>
        <taxon>Rubrobacter</taxon>
    </lineage>
</organism>
<sequence>MDRKRVARVISAATRLPLIAVPLFLLVGVAVDGVAGILWGALCILLTSGLSLLYLLYLIRSGRVADPGRIEQGERTGPLRVVAGLHAGAWVLVALLDGPAELRAVLLSYALATAAFALLTPFSKISLHAAGVAGAGVCLAWIFGPWGAVAFLVLPAVAWARLTLARHTPLELLLGTLVGGGLTTLAFFVTVS</sequence>
<dbReference type="RefSeq" id="WP_166395665.1">
    <property type="nucleotide sequence ID" value="NZ_CP045121.1"/>
</dbReference>
<dbReference type="AlphaFoldDB" id="A0A6G8PTZ6"/>
<feature type="transmembrane region" description="Helical" evidence="1">
    <location>
        <begin position="79"/>
        <end position="96"/>
    </location>
</feature>
<feature type="transmembrane region" description="Helical" evidence="1">
    <location>
        <begin position="172"/>
        <end position="191"/>
    </location>
</feature>
<evidence type="ECO:0000256" key="1">
    <source>
        <dbReference type="SAM" id="Phobius"/>
    </source>
</evidence>
<feature type="transmembrane region" description="Helical" evidence="1">
    <location>
        <begin position="37"/>
        <end position="59"/>
    </location>
</feature>
<keyword evidence="1" id="KW-0812">Transmembrane</keyword>
<evidence type="ECO:0000313" key="2">
    <source>
        <dbReference type="EMBL" id="QIN77988.1"/>
    </source>
</evidence>
<gene>
    <name evidence="2" type="ORF">GBA65_05045</name>
</gene>
<dbReference type="EMBL" id="CP045121">
    <property type="protein sequence ID" value="QIN77988.1"/>
    <property type="molecule type" value="Genomic_DNA"/>
</dbReference>
<feature type="transmembrane region" description="Helical" evidence="1">
    <location>
        <begin position="132"/>
        <end position="160"/>
    </location>
</feature>